<evidence type="ECO:0000313" key="3">
    <source>
        <dbReference type="Proteomes" id="UP000305451"/>
    </source>
</evidence>
<dbReference type="RefSeq" id="WP_135942942.1">
    <property type="nucleotide sequence ID" value="NZ_JBELEN010000008.1"/>
</dbReference>
<dbReference type="Gene3D" id="3.30.450.40">
    <property type="match status" value="1"/>
</dbReference>
<feature type="domain" description="GAF" evidence="1">
    <location>
        <begin position="28"/>
        <end position="172"/>
    </location>
</feature>
<dbReference type="Pfam" id="PF01590">
    <property type="entry name" value="GAF"/>
    <property type="match status" value="1"/>
</dbReference>
<comment type="caution">
    <text evidence="2">The sequence shown here is derived from an EMBL/GenBank/DDBJ whole genome shotgun (WGS) entry which is preliminary data.</text>
</comment>
<dbReference type="InterPro" id="IPR029016">
    <property type="entry name" value="GAF-like_dom_sf"/>
</dbReference>
<dbReference type="SMART" id="SM00065">
    <property type="entry name" value="GAF"/>
    <property type="match status" value="1"/>
</dbReference>
<evidence type="ECO:0000259" key="1">
    <source>
        <dbReference type="SMART" id="SM00065"/>
    </source>
</evidence>
<dbReference type="PANTHER" id="PTHR43102">
    <property type="entry name" value="SLR1143 PROTEIN"/>
    <property type="match status" value="1"/>
</dbReference>
<dbReference type="AlphaFoldDB" id="A0A4S2HDB5"/>
<name>A0A4S2HDB5_9PROT</name>
<dbReference type="PANTHER" id="PTHR43102:SF2">
    <property type="entry name" value="GAF DOMAIN-CONTAINING PROTEIN"/>
    <property type="match status" value="1"/>
</dbReference>
<organism evidence="2 3">
    <name type="scientific">Marinicauda pacifica</name>
    <dbReference type="NCBI Taxonomy" id="1133559"/>
    <lineage>
        <taxon>Bacteria</taxon>
        <taxon>Pseudomonadati</taxon>
        <taxon>Pseudomonadota</taxon>
        <taxon>Alphaproteobacteria</taxon>
        <taxon>Maricaulales</taxon>
        <taxon>Maricaulaceae</taxon>
        <taxon>Marinicauda</taxon>
    </lineage>
</organism>
<sequence>MVRMDLERIARLGPVETLEPARTHATAARLDTLDALARSAAMALHTSIGLICLDEGETLRLVGRHGTDLPRVRRENTFCDQTLRELQPLVVSNARLDPRFQFRPFVTGQPGLLAYAGAPLISDTGEVMGTICVLERYGRSFEAGEILSLLRLADLASQALCDMHDDLRAVPARPETPGVTNS</sequence>
<dbReference type="SUPFAM" id="SSF55781">
    <property type="entry name" value="GAF domain-like"/>
    <property type="match status" value="1"/>
</dbReference>
<dbReference type="InterPro" id="IPR003018">
    <property type="entry name" value="GAF"/>
</dbReference>
<dbReference type="EMBL" id="SRXV01000001">
    <property type="protein sequence ID" value="TGY93748.1"/>
    <property type="molecule type" value="Genomic_DNA"/>
</dbReference>
<protein>
    <submittedName>
        <fullName evidence="2">GAF domain-containing protein</fullName>
    </submittedName>
</protein>
<accession>A0A4S2HDB5</accession>
<dbReference type="Proteomes" id="UP000305451">
    <property type="component" value="Unassembled WGS sequence"/>
</dbReference>
<evidence type="ECO:0000313" key="2">
    <source>
        <dbReference type="EMBL" id="TGY93748.1"/>
    </source>
</evidence>
<keyword evidence="3" id="KW-1185">Reference proteome</keyword>
<proteinExistence type="predicted"/>
<reference evidence="2 3" key="1">
    <citation type="journal article" date="2013" name="Int. J. Syst. Evol. Microbiol.">
        <title>Marinicauda pacifica gen. nov., sp. nov., a prosthecate alphaproteobacterium of the family Hyphomonadaceae isolated from deep seawater.</title>
        <authorList>
            <person name="Zhang X.Y."/>
            <person name="Li G.W."/>
            <person name="Wang C.S."/>
            <person name="Zhang Y.J."/>
            <person name="Xu X.W."/>
            <person name="Li H."/>
            <person name="Liu A."/>
            <person name="Liu C."/>
            <person name="Xie B.B."/>
            <person name="Qin Q.L."/>
            <person name="Xu Z."/>
            <person name="Chen X.L."/>
            <person name="Zhou B.C."/>
            <person name="Zhang Y.Z."/>
        </authorList>
    </citation>
    <scope>NUCLEOTIDE SEQUENCE [LARGE SCALE GENOMIC DNA]</scope>
    <source>
        <strain evidence="2 3">P-1 km-3</strain>
    </source>
</reference>
<gene>
    <name evidence="2" type="ORF">E5162_00170</name>
</gene>